<dbReference type="Proteomes" id="UP000887540">
    <property type="component" value="Unplaced"/>
</dbReference>
<proteinExistence type="predicted"/>
<sequence>MSKNFTSKRLYHHIVTNAQFYSLRDILESKFKGPVDYENDKKDLIWSLESKNHPDFGKVLNSVGGMDDRISQYSLYATFTILGSVILFIIFIFFYQEFQ</sequence>
<reference evidence="3" key="1">
    <citation type="submission" date="2022-11" db="UniProtKB">
        <authorList>
            <consortium name="WormBaseParasite"/>
        </authorList>
    </citation>
    <scope>IDENTIFICATION</scope>
</reference>
<evidence type="ECO:0000256" key="1">
    <source>
        <dbReference type="SAM" id="Phobius"/>
    </source>
</evidence>
<name>A0A914DRU5_9BILA</name>
<organism evidence="2 3">
    <name type="scientific">Acrobeloides nanus</name>
    <dbReference type="NCBI Taxonomy" id="290746"/>
    <lineage>
        <taxon>Eukaryota</taxon>
        <taxon>Metazoa</taxon>
        <taxon>Ecdysozoa</taxon>
        <taxon>Nematoda</taxon>
        <taxon>Chromadorea</taxon>
        <taxon>Rhabditida</taxon>
        <taxon>Tylenchina</taxon>
        <taxon>Cephalobomorpha</taxon>
        <taxon>Cephaloboidea</taxon>
        <taxon>Cephalobidae</taxon>
        <taxon>Acrobeloides</taxon>
    </lineage>
</organism>
<evidence type="ECO:0000313" key="2">
    <source>
        <dbReference type="Proteomes" id="UP000887540"/>
    </source>
</evidence>
<accession>A0A914DRU5</accession>
<feature type="transmembrane region" description="Helical" evidence="1">
    <location>
        <begin position="75"/>
        <end position="95"/>
    </location>
</feature>
<evidence type="ECO:0000313" key="3">
    <source>
        <dbReference type="WBParaSite" id="ACRNAN_scaffold3653.g27364.t1"/>
    </source>
</evidence>
<dbReference type="AlphaFoldDB" id="A0A914DRU5"/>
<keyword evidence="1" id="KW-0812">Transmembrane</keyword>
<keyword evidence="2" id="KW-1185">Reference proteome</keyword>
<dbReference type="WBParaSite" id="ACRNAN_scaffold3653.g27364.t1">
    <property type="protein sequence ID" value="ACRNAN_scaffold3653.g27364.t1"/>
    <property type="gene ID" value="ACRNAN_scaffold3653.g27364"/>
</dbReference>
<keyword evidence="1" id="KW-1133">Transmembrane helix</keyword>
<protein>
    <submittedName>
        <fullName evidence="3">Uncharacterized protein</fullName>
    </submittedName>
</protein>
<keyword evidence="1" id="KW-0472">Membrane</keyword>